<dbReference type="InterPro" id="IPR011990">
    <property type="entry name" value="TPR-like_helical_dom_sf"/>
</dbReference>
<dbReference type="SMART" id="SM00671">
    <property type="entry name" value="SEL1"/>
    <property type="match status" value="1"/>
</dbReference>
<sequence>MGKSILSAVRFHELSRIVSSYANGNAKRTVTAQKQQPQRMQANTIAVPSQRHRKMGTSEESKEQCRMPLSHVVADCTNRWFLDTLKEAKAGDTSMQLLVAQMYFSGYGVPKDPQKGNGWINKASRNRNSVWKSCDKHIGYRTSDSDSYGMENDAK</sequence>
<gene>
    <name evidence="1" type="ORF">PIB30_011265</name>
</gene>
<organism evidence="1 2">
    <name type="scientific">Stylosanthes scabra</name>
    <dbReference type="NCBI Taxonomy" id="79078"/>
    <lineage>
        <taxon>Eukaryota</taxon>
        <taxon>Viridiplantae</taxon>
        <taxon>Streptophyta</taxon>
        <taxon>Embryophyta</taxon>
        <taxon>Tracheophyta</taxon>
        <taxon>Spermatophyta</taxon>
        <taxon>Magnoliopsida</taxon>
        <taxon>eudicotyledons</taxon>
        <taxon>Gunneridae</taxon>
        <taxon>Pentapetalae</taxon>
        <taxon>rosids</taxon>
        <taxon>fabids</taxon>
        <taxon>Fabales</taxon>
        <taxon>Fabaceae</taxon>
        <taxon>Papilionoideae</taxon>
        <taxon>50 kb inversion clade</taxon>
        <taxon>dalbergioids sensu lato</taxon>
        <taxon>Dalbergieae</taxon>
        <taxon>Pterocarpus clade</taxon>
        <taxon>Stylosanthes</taxon>
    </lineage>
</organism>
<evidence type="ECO:0000313" key="2">
    <source>
        <dbReference type="Proteomes" id="UP001341840"/>
    </source>
</evidence>
<protein>
    <submittedName>
        <fullName evidence="1">Uncharacterized protein</fullName>
    </submittedName>
</protein>
<name>A0ABU6U527_9FABA</name>
<proteinExistence type="predicted"/>
<dbReference type="Proteomes" id="UP001341840">
    <property type="component" value="Unassembled WGS sequence"/>
</dbReference>
<dbReference type="Gene3D" id="1.25.40.10">
    <property type="entry name" value="Tetratricopeptide repeat domain"/>
    <property type="match status" value="1"/>
</dbReference>
<comment type="caution">
    <text evidence="1">The sequence shown here is derived from an EMBL/GenBank/DDBJ whole genome shotgun (WGS) entry which is preliminary data.</text>
</comment>
<evidence type="ECO:0000313" key="1">
    <source>
        <dbReference type="EMBL" id="MED6156064.1"/>
    </source>
</evidence>
<dbReference type="PANTHER" id="PTHR36792">
    <property type="entry name" value="EXPRESSED PROTEIN"/>
    <property type="match status" value="1"/>
</dbReference>
<dbReference type="InterPro" id="IPR006597">
    <property type="entry name" value="Sel1-like"/>
</dbReference>
<accession>A0ABU6U527</accession>
<dbReference type="EMBL" id="JASCZI010120856">
    <property type="protein sequence ID" value="MED6156064.1"/>
    <property type="molecule type" value="Genomic_DNA"/>
</dbReference>
<keyword evidence="2" id="KW-1185">Reference proteome</keyword>
<dbReference type="SUPFAM" id="SSF81901">
    <property type="entry name" value="HCP-like"/>
    <property type="match status" value="1"/>
</dbReference>
<dbReference type="PANTHER" id="PTHR36792:SF7">
    <property type="entry name" value="TETRATRICOPEPTIDE-LIKE HELICAL DOMAIN-CONTAINING PROTEIN-RELATED"/>
    <property type="match status" value="1"/>
</dbReference>
<reference evidence="1 2" key="1">
    <citation type="journal article" date="2023" name="Plants (Basel)">
        <title>Bridging the Gap: Combining Genomics and Transcriptomics Approaches to Understand Stylosanthes scabra, an Orphan Legume from the Brazilian Caatinga.</title>
        <authorList>
            <person name="Ferreira-Neto J.R.C."/>
            <person name="da Silva M.D."/>
            <person name="Binneck E."/>
            <person name="de Melo N.F."/>
            <person name="da Silva R.H."/>
            <person name="de Melo A.L.T.M."/>
            <person name="Pandolfi V."/>
            <person name="Bustamante F.O."/>
            <person name="Brasileiro-Vidal A.C."/>
            <person name="Benko-Iseppon A.M."/>
        </authorList>
    </citation>
    <scope>NUCLEOTIDE SEQUENCE [LARGE SCALE GENOMIC DNA]</scope>
    <source>
        <tissue evidence="1">Leaves</tissue>
    </source>
</reference>